<evidence type="ECO:0000313" key="2">
    <source>
        <dbReference type="EMBL" id="CAD5211403.1"/>
    </source>
</evidence>
<gene>
    <name evidence="2" type="ORF">BXYJ_LOCUS2411</name>
</gene>
<reference evidence="5" key="1">
    <citation type="submission" date="2016-11" db="UniProtKB">
        <authorList>
            <consortium name="WormBaseParasite"/>
        </authorList>
    </citation>
    <scope>IDENTIFICATION</scope>
</reference>
<organism evidence="3 5">
    <name type="scientific">Bursaphelenchus xylophilus</name>
    <name type="common">Pinewood nematode worm</name>
    <name type="synonym">Aphelenchoides xylophilus</name>
    <dbReference type="NCBI Taxonomy" id="6326"/>
    <lineage>
        <taxon>Eukaryota</taxon>
        <taxon>Metazoa</taxon>
        <taxon>Ecdysozoa</taxon>
        <taxon>Nematoda</taxon>
        <taxon>Chromadorea</taxon>
        <taxon>Rhabditida</taxon>
        <taxon>Tylenchina</taxon>
        <taxon>Tylenchomorpha</taxon>
        <taxon>Aphelenchoidea</taxon>
        <taxon>Aphelenchoididae</taxon>
        <taxon>Bursaphelenchus</taxon>
    </lineage>
</organism>
<dbReference type="Proteomes" id="UP000095284">
    <property type="component" value="Unplaced"/>
</dbReference>
<dbReference type="EMBL" id="CAJFDI010000001">
    <property type="protein sequence ID" value="CAD5211403.1"/>
    <property type="molecule type" value="Genomic_DNA"/>
</dbReference>
<name>A0A1I7S0P4_BURXY</name>
<reference evidence="2" key="2">
    <citation type="submission" date="2020-09" db="EMBL/GenBank/DDBJ databases">
        <authorList>
            <person name="Kikuchi T."/>
        </authorList>
    </citation>
    <scope>NUCLEOTIDE SEQUENCE</scope>
    <source>
        <strain evidence="2">Ka4C1</strain>
    </source>
</reference>
<evidence type="ECO:0000313" key="3">
    <source>
        <dbReference type="Proteomes" id="UP000095284"/>
    </source>
</evidence>
<feature type="compositionally biased region" description="Polar residues" evidence="1">
    <location>
        <begin position="93"/>
        <end position="104"/>
    </location>
</feature>
<dbReference type="EMBL" id="CAJFCV020000001">
    <property type="protein sequence ID" value="CAG9088215.1"/>
    <property type="molecule type" value="Genomic_DNA"/>
</dbReference>
<evidence type="ECO:0000313" key="4">
    <source>
        <dbReference type="Proteomes" id="UP000659654"/>
    </source>
</evidence>
<proteinExistence type="predicted"/>
<feature type="region of interest" description="Disordered" evidence="1">
    <location>
        <begin position="72"/>
        <end position="104"/>
    </location>
</feature>
<dbReference type="WBParaSite" id="BXY_0656800.1">
    <property type="protein sequence ID" value="BXY_0656800.1"/>
    <property type="gene ID" value="BXY_0656800"/>
</dbReference>
<feature type="region of interest" description="Disordered" evidence="1">
    <location>
        <begin position="30"/>
        <end position="50"/>
    </location>
</feature>
<dbReference type="Proteomes" id="UP000659654">
    <property type="component" value="Unassembled WGS sequence"/>
</dbReference>
<keyword evidence="4" id="KW-1185">Reference proteome</keyword>
<evidence type="ECO:0000313" key="5">
    <source>
        <dbReference type="WBParaSite" id="BXY_0656800.1"/>
    </source>
</evidence>
<dbReference type="AlphaFoldDB" id="A0A1I7S0P4"/>
<accession>A0A1I7S0P4</accession>
<evidence type="ECO:0000256" key="1">
    <source>
        <dbReference type="SAM" id="MobiDB-lite"/>
    </source>
</evidence>
<sequence length="136" mass="14671">MDRPVDPHEKNSFHDLPHFTEFASAKQVHEGLKTMVEHPGPPNQTGGPLDYHKRVLTLDVLVETGAPWPSASCGGPCGNFSGARQDHGPPESAQGSSGMKKTLTCSISTDPSLNWARTASLSCRSNARTTEAYEQQ</sequence>
<dbReference type="Proteomes" id="UP000582659">
    <property type="component" value="Unassembled WGS sequence"/>
</dbReference>
<protein>
    <submittedName>
        <fullName evidence="2">(pine wood nematode) hypothetical protein</fullName>
    </submittedName>
</protein>